<evidence type="ECO:0000313" key="3">
    <source>
        <dbReference type="EMBL" id="CAL8118515.1"/>
    </source>
</evidence>
<proteinExistence type="predicted"/>
<accession>A0ABP1R5W6</accession>
<keyword evidence="1" id="KW-1133">Transmembrane helix</keyword>
<keyword evidence="4" id="KW-1185">Reference proteome</keyword>
<reference evidence="3 4" key="1">
    <citation type="submission" date="2024-08" db="EMBL/GenBank/DDBJ databases">
        <authorList>
            <person name="Cucini C."/>
            <person name="Frati F."/>
        </authorList>
    </citation>
    <scope>NUCLEOTIDE SEQUENCE [LARGE SCALE GENOMIC DNA]</scope>
</reference>
<feature type="domain" description="O-acyltransferase WSD1 C-terminal" evidence="2">
    <location>
        <begin position="373"/>
        <end position="495"/>
    </location>
</feature>
<organism evidence="3 4">
    <name type="scientific">Orchesella dallaii</name>
    <dbReference type="NCBI Taxonomy" id="48710"/>
    <lineage>
        <taxon>Eukaryota</taxon>
        <taxon>Metazoa</taxon>
        <taxon>Ecdysozoa</taxon>
        <taxon>Arthropoda</taxon>
        <taxon>Hexapoda</taxon>
        <taxon>Collembola</taxon>
        <taxon>Entomobryomorpha</taxon>
        <taxon>Entomobryoidea</taxon>
        <taxon>Orchesellidae</taxon>
        <taxon>Orchesellinae</taxon>
        <taxon>Orchesella</taxon>
    </lineage>
</organism>
<keyword evidence="1" id="KW-0812">Transmembrane</keyword>
<dbReference type="EMBL" id="CAXLJM020000057">
    <property type="protein sequence ID" value="CAL8118515.1"/>
    <property type="molecule type" value="Genomic_DNA"/>
</dbReference>
<sequence length="577" mass="66115">MGPNDSVLHPALRSILFGIELFISVTIGITIVFPVLFVVLSINEFLRLLIRIGLWLFYGDYYELCTEPISSNYAVLPKEDNCRTILYASEVEGPLDIQEIRQHYQKHVVGNKIFRNLKYIWENKWLFMCLKKCENFDISNHVRIYPGSEDRVITEKELLQEVLPELRLDMPGQDKPQWEEVIIQKYKPVSGDVKAMRILRMHHSYMDGTSTLLHFVANTWSGEPETFPYVINPCKPLKISNAFMFIYKLTCVALFPLFLIKRLAQPPIFKTSRFSADTSRGKALFSWTKPMPINEFRHIKDKSGVSMSGVLAAVLAGAMRNFELKYPAENKKFSTERHPFWIVAGIFPFPSDRLCNDHVVIETYLDTSDISGCERLSEMNDELSRMSKNPAVTINFWFASLMGRGPSIIVNLLVSWIQCSTVLSNVPLCTRRIKFGGKECYGLNGWVPLMAKAGLCITTVRYGEHMRYCLQAHPSVVTEEQLAYLVNQIEDQVDELGLEVSTLQRKISTDITLFECEKKGGDSGVEDDFRNEDEFNKLNNNNDSNGKVTISNKYSLLFKLKDSIEQIRDGIKKIKEE</sequence>
<gene>
    <name evidence="3" type="ORF">ODALV1_LOCUS18168</name>
</gene>
<dbReference type="InterPro" id="IPR009721">
    <property type="entry name" value="O-acyltransferase_WSD1_C"/>
</dbReference>
<dbReference type="PANTHER" id="PTHR31650:SF1">
    <property type="entry name" value="WAX ESTER SYNTHASE_DIACYLGLYCEROL ACYLTRANSFERASE 4-RELATED"/>
    <property type="match status" value="1"/>
</dbReference>
<evidence type="ECO:0000259" key="2">
    <source>
        <dbReference type="Pfam" id="PF06974"/>
    </source>
</evidence>
<protein>
    <recommendedName>
        <fullName evidence="2">O-acyltransferase WSD1 C-terminal domain-containing protein</fullName>
    </recommendedName>
</protein>
<feature type="transmembrane region" description="Helical" evidence="1">
    <location>
        <begin position="15"/>
        <end position="42"/>
    </location>
</feature>
<dbReference type="PANTHER" id="PTHR31650">
    <property type="entry name" value="O-ACYLTRANSFERASE (WSD1-LIKE) FAMILY PROTEIN"/>
    <property type="match status" value="1"/>
</dbReference>
<feature type="transmembrane region" description="Helical" evidence="1">
    <location>
        <begin position="242"/>
        <end position="260"/>
    </location>
</feature>
<dbReference type="Proteomes" id="UP001642540">
    <property type="component" value="Unassembled WGS sequence"/>
</dbReference>
<dbReference type="Pfam" id="PF06974">
    <property type="entry name" value="WS_DGAT_C"/>
    <property type="match status" value="1"/>
</dbReference>
<keyword evidence="1" id="KW-0472">Membrane</keyword>
<evidence type="ECO:0000313" key="4">
    <source>
        <dbReference type="Proteomes" id="UP001642540"/>
    </source>
</evidence>
<evidence type="ECO:0000256" key="1">
    <source>
        <dbReference type="SAM" id="Phobius"/>
    </source>
</evidence>
<comment type="caution">
    <text evidence="3">The sequence shown here is derived from an EMBL/GenBank/DDBJ whole genome shotgun (WGS) entry which is preliminary data.</text>
</comment>
<dbReference type="InterPro" id="IPR045034">
    <property type="entry name" value="O-acyltransferase_WSD1-like"/>
</dbReference>
<name>A0ABP1R5W6_9HEXA</name>